<feature type="domain" description="Macro" evidence="1">
    <location>
        <begin position="38"/>
        <end position="200"/>
    </location>
</feature>
<gene>
    <name evidence="2" type="ORF">CUMW_214970</name>
</gene>
<comment type="caution">
    <text evidence="2">The sequence shown here is derived from an EMBL/GenBank/DDBJ whole genome shotgun (WGS) entry which is preliminary data.</text>
</comment>
<evidence type="ECO:0000259" key="1">
    <source>
        <dbReference type="PROSITE" id="PS51154"/>
    </source>
</evidence>
<dbReference type="PANTHER" id="PTHR11106">
    <property type="entry name" value="GANGLIOSIDE INDUCED DIFFERENTIATION ASSOCIATED PROTEIN 2-RELATED"/>
    <property type="match status" value="1"/>
</dbReference>
<reference evidence="2 3" key="1">
    <citation type="journal article" date="2017" name="Front. Genet.">
        <title>Draft sequencing of the heterozygous diploid genome of Satsuma (Citrus unshiu Marc.) using a hybrid assembly approach.</title>
        <authorList>
            <person name="Shimizu T."/>
            <person name="Tanizawa Y."/>
            <person name="Mochizuki T."/>
            <person name="Nagasaki H."/>
            <person name="Yoshioka T."/>
            <person name="Toyoda A."/>
            <person name="Fujiyama A."/>
            <person name="Kaminuma E."/>
            <person name="Nakamura Y."/>
        </authorList>
    </citation>
    <scope>NUCLEOTIDE SEQUENCE [LARGE SCALE GENOMIC DNA]</scope>
    <source>
        <strain evidence="3">cv. Miyagawa wase</strain>
    </source>
</reference>
<dbReference type="Proteomes" id="UP000236630">
    <property type="component" value="Unassembled WGS sequence"/>
</dbReference>
<protein>
    <recommendedName>
        <fullName evidence="1">Macro domain-containing protein</fullName>
    </recommendedName>
</protein>
<proteinExistence type="predicted"/>
<evidence type="ECO:0000313" key="2">
    <source>
        <dbReference type="EMBL" id="GAY62071.1"/>
    </source>
</evidence>
<accession>A0A2H5QBY2</accession>
<dbReference type="SUPFAM" id="SSF52949">
    <property type="entry name" value="Macro domain-like"/>
    <property type="match status" value="1"/>
</dbReference>
<sequence>MNLGRQPGQAATPRQAATYDSRYDGNGIKLAKLLSMTFKVQTLSFSTKTSLKISKGDISRWCVDRSSDAIVSPTNEILLLGGFTAAAIHEAAGPDLQKACYQIPEAQPRVRCPPGEARITPGFKLPVSHVIHTVGPVFNFHCNPEDILRSAYKYPPDEAATIAISTVKEFANDFKEVHFILFTDDIYNVWLKKAKELLQG</sequence>
<organism evidence="2 3">
    <name type="scientific">Citrus unshiu</name>
    <name type="common">Satsuma mandarin</name>
    <name type="synonym">Citrus nobilis var. unshiu</name>
    <dbReference type="NCBI Taxonomy" id="55188"/>
    <lineage>
        <taxon>Eukaryota</taxon>
        <taxon>Viridiplantae</taxon>
        <taxon>Streptophyta</taxon>
        <taxon>Embryophyta</taxon>
        <taxon>Tracheophyta</taxon>
        <taxon>Spermatophyta</taxon>
        <taxon>Magnoliopsida</taxon>
        <taxon>eudicotyledons</taxon>
        <taxon>Gunneridae</taxon>
        <taxon>Pentapetalae</taxon>
        <taxon>rosids</taxon>
        <taxon>malvids</taxon>
        <taxon>Sapindales</taxon>
        <taxon>Rutaceae</taxon>
        <taxon>Aurantioideae</taxon>
        <taxon>Citrus</taxon>
    </lineage>
</organism>
<dbReference type="PROSITE" id="PS51154">
    <property type="entry name" value="MACRO"/>
    <property type="match status" value="1"/>
</dbReference>
<dbReference type="InterPro" id="IPR002589">
    <property type="entry name" value="Macro_dom"/>
</dbReference>
<evidence type="ECO:0000313" key="3">
    <source>
        <dbReference type="Proteomes" id="UP000236630"/>
    </source>
</evidence>
<dbReference type="SMART" id="SM00506">
    <property type="entry name" value="A1pp"/>
    <property type="match status" value="1"/>
</dbReference>
<name>A0A2H5QBY2_CITUN</name>
<dbReference type="AlphaFoldDB" id="A0A2H5QBY2"/>
<dbReference type="InterPro" id="IPR043472">
    <property type="entry name" value="Macro_dom-like"/>
</dbReference>
<dbReference type="Pfam" id="PF01661">
    <property type="entry name" value="Macro"/>
    <property type="match status" value="1"/>
</dbReference>
<keyword evidence="3" id="KW-1185">Reference proteome</keyword>
<dbReference type="Gene3D" id="3.40.220.10">
    <property type="entry name" value="Leucine Aminopeptidase, subunit E, domain 1"/>
    <property type="match status" value="2"/>
</dbReference>
<dbReference type="EMBL" id="BDQV01000292">
    <property type="protein sequence ID" value="GAY62071.1"/>
    <property type="molecule type" value="Genomic_DNA"/>
</dbReference>
<dbReference type="PANTHER" id="PTHR11106:SF27">
    <property type="entry name" value="MACRO DOMAIN-CONTAINING PROTEIN"/>
    <property type="match status" value="1"/>
</dbReference>